<evidence type="ECO:0000259" key="6">
    <source>
        <dbReference type="Pfam" id="PF00419"/>
    </source>
</evidence>
<comment type="caution">
    <text evidence="7">The sequence shown here is derived from an EMBL/GenBank/DDBJ whole genome shotgun (WGS) entry which is preliminary data.</text>
</comment>
<dbReference type="GO" id="GO:0043709">
    <property type="term" value="P:cell adhesion involved in single-species biofilm formation"/>
    <property type="evidence" value="ECO:0007669"/>
    <property type="project" value="TreeGrafter"/>
</dbReference>
<feature type="signal peptide" evidence="5">
    <location>
        <begin position="1"/>
        <end position="20"/>
    </location>
</feature>
<keyword evidence="3 5" id="KW-0732">Signal</keyword>
<dbReference type="InterPro" id="IPR036937">
    <property type="entry name" value="Adhesion_dom_fimbrial_sf"/>
</dbReference>
<protein>
    <recommendedName>
        <fullName evidence="6">Fimbrial-type adhesion domain-containing protein</fullName>
    </recommendedName>
</protein>
<dbReference type="Pfam" id="PF00419">
    <property type="entry name" value="Fimbrial"/>
    <property type="match status" value="1"/>
</dbReference>
<evidence type="ECO:0000256" key="2">
    <source>
        <dbReference type="ARBA" id="ARBA00006671"/>
    </source>
</evidence>
<dbReference type="InterPro" id="IPR005430">
    <property type="entry name" value="P_pili_tip_PapF"/>
</dbReference>
<organism evidence="7 8">
    <name type="scientific">Photobacterium angustum</name>
    <dbReference type="NCBI Taxonomy" id="661"/>
    <lineage>
        <taxon>Bacteria</taxon>
        <taxon>Pseudomonadati</taxon>
        <taxon>Pseudomonadota</taxon>
        <taxon>Gammaproteobacteria</taxon>
        <taxon>Vibrionales</taxon>
        <taxon>Vibrionaceae</taxon>
        <taxon>Photobacterium</taxon>
    </lineage>
</organism>
<dbReference type="AlphaFoldDB" id="A0A855SDZ7"/>
<sequence length="168" mass="18106">MSVNKIAFAVLLLSSNYAIAHIAEVTVNISGNIISPGCTVNSNNDETVDFETVDTGQVITGIITETVPVVINCARPEIIDGINIKYDPIDTLGSSDGILSTNKDELGIKLLVEGNNLVFDQNYPIPIGTETEFIHDVTATLIYTGNGSYTDLNAGEFTSKLRITLTYY</sequence>
<proteinExistence type="inferred from homology"/>
<dbReference type="RefSeq" id="WP_045083268.1">
    <property type="nucleotide sequence ID" value="NZ_JZSN01000019.1"/>
</dbReference>
<dbReference type="Gene3D" id="2.60.40.1090">
    <property type="entry name" value="Fimbrial-type adhesion domain"/>
    <property type="match status" value="1"/>
</dbReference>
<evidence type="ECO:0000313" key="8">
    <source>
        <dbReference type="Proteomes" id="UP000241440"/>
    </source>
</evidence>
<gene>
    <name evidence="7" type="ORF">C0W41_09405</name>
</gene>
<dbReference type="InterPro" id="IPR008966">
    <property type="entry name" value="Adhesion_dom_sf"/>
</dbReference>
<dbReference type="SUPFAM" id="SSF49401">
    <property type="entry name" value="Bacterial adhesins"/>
    <property type="match status" value="1"/>
</dbReference>
<evidence type="ECO:0000313" key="7">
    <source>
        <dbReference type="EMBL" id="PSX08213.1"/>
    </source>
</evidence>
<dbReference type="InterPro" id="IPR000259">
    <property type="entry name" value="Adhesion_dom_fimbrial"/>
</dbReference>
<dbReference type="GO" id="GO:0009289">
    <property type="term" value="C:pilus"/>
    <property type="evidence" value="ECO:0007669"/>
    <property type="project" value="UniProtKB-SubCell"/>
</dbReference>
<feature type="chain" id="PRO_5032291831" description="Fimbrial-type adhesion domain-containing protein" evidence="5">
    <location>
        <begin position="21"/>
        <end position="168"/>
    </location>
</feature>
<keyword evidence="4" id="KW-0281">Fimbrium</keyword>
<dbReference type="Proteomes" id="UP000241440">
    <property type="component" value="Unassembled WGS sequence"/>
</dbReference>
<dbReference type="PANTHER" id="PTHR33420">
    <property type="entry name" value="FIMBRIAL SUBUNIT ELFA-RELATED"/>
    <property type="match status" value="1"/>
</dbReference>
<dbReference type="PRINTS" id="PR01613">
    <property type="entry name" value="FIMBRIALPAPF"/>
</dbReference>
<dbReference type="EMBL" id="PYOY01000003">
    <property type="protein sequence ID" value="PSX08213.1"/>
    <property type="molecule type" value="Genomic_DNA"/>
</dbReference>
<dbReference type="PANTHER" id="PTHR33420:SF3">
    <property type="entry name" value="FIMBRIAL SUBUNIT ELFA"/>
    <property type="match status" value="1"/>
</dbReference>
<evidence type="ECO:0000256" key="5">
    <source>
        <dbReference type="SAM" id="SignalP"/>
    </source>
</evidence>
<comment type="subcellular location">
    <subcellularLocation>
        <location evidence="1">Fimbrium</location>
    </subcellularLocation>
</comment>
<reference evidence="7 8" key="1">
    <citation type="submission" date="2018-01" db="EMBL/GenBank/DDBJ databases">
        <title>Whole genome sequencing of Histamine producing bacteria.</title>
        <authorList>
            <person name="Butler K."/>
        </authorList>
    </citation>
    <scope>NUCLEOTIDE SEQUENCE [LARGE SCALE GENOMIC DNA]</scope>
    <source>
        <strain evidence="7 8">A2-1</strain>
    </source>
</reference>
<dbReference type="InterPro" id="IPR050263">
    <property type="entry name" value="Bact_Fimbrial_Adh_Pro"/>
</dbReference>
<name>A0A855SDZ7_PHOAN</name>
<dbReference type="GeneID" id="61228937"/>
<evidence type="ECO:0000256" key="1">
    <source>
        <dbReference type="ARBA" id="ARBA00004561"/>
    </source>
</evidence>
<feature type="domain" description="Fimbrial-type adhesion" evidence="6">
    <location>
        <begin position="28"/>
        <end position="167"/>
    </location>
</feature>
<comment type="similarity">
    <text evidence="2">Belongs to the fimbrial protein family.</text>
</comment>
<evidence type="ECO:0000256" key="3">
    <source>
        <dbReference type="ARBA" id="ARBA00022729"/>
    </source>
</evidence>
<accession>A0A855SDZ7</accession>
<evidence type="ECO:0000256" key="4">
    <source>
        <dbReference type="ARBA" id="ARBA00023263"/>
    </source>
</evidence>